<keyword evidence="6" id="KW-1185">Reference proteome</keyword>
<evidence type="ECO:0008006" key="7">
    <source>
        <dbReference type="Google" id="ProtNLM"/>
    </source>
</evidence>
<proteinExistence type="inferred from homology"/>
<protein>
    <recommendedName>
        <fullName evidence="7">Thymosin beta</fullName>
    </recommendedName>
</protein>
<dbReference type="Pfam" id="PF01290">
    <property type="entry name" value="Thymosin"/>
    <property type="match status" value="1"/>
</dbReference>
<evidence type="ECO:0000256" key="4">
    <source>
        <dbReference type="ARBA" id="ARBA00023212"/>
    </source>
</evidence>
<dbReference type="InterPro" id="IPR038386">
    <property type="entry name" value="Beta-thymosin_sf"/>
</dbReference>
<accession>A0A3Q3D3T9</accession>
<dbReference type="Proteomes" id="UP000264820">
    <property type="component" value="Unplaced"/>
</dbReference>
<sequence length="52" mass="6171">MCDANVKTEVKQFDKTTLRKTETEEKSKLPTQTEIEQEKKINEQERKWTIAS</sequence>
<organism evidence="5 6">
    <name type="scientific">Hippocampus comes</name>
    <name type="common">Tiger tail seahorse</name>
    <dbReference type="NCBI Taxonomy" id="109280"/>
    <lineage>
        <taxon>Eukaryota</taxon>
        <taxon>Metazoa</taxon>
        <taxon>Chordata</taxon>
        <taxon>Craniata</taxon>
        <taxon>Vertebrata</taxon>
        <taxon>Euteleostomi</taxon>
        <taxon>Actinopterygii</taxon>
        <taxon>Neopterygii</taxon>
        <taxon>Teleostei</taxon>
        <taxon>Neoteleostei</taxon>
        <taxon>Acanthomorphata</taxon>
        <taxon>Syngnathiaria</taxon>
        <taxon>Syngnathiformes</taxon>
        <taxon>Syngnathoidei</taxon>
        <taxon>Syngnathidae</taxon>
        <taxon>Hippocampus</taxon>
    </lineage>
</organism>
<reference evidence="5" key="1">
    <citation type="submission" date="2025-08" db="UniProtKB">
        <authorList>
            <consortium name="Ensembl"/>
        </authorList>
    </citation>
    <scope>IDENTIFICATION</scope>
</reference>
<comment type="subcellular location">
    <subcellularLocation>
        <location evidence="1">Cytoplasm</location>
        <location evidence="1">Cytoskeleton</location>
    </subcellularLocation>
</comment>
<reference evidence="5" key="2">
    <citation type="submission" date="2025-09" db="UniProtKB">
        <authorList>
            <consortium name="Ensembl"/>
        </authorList>
    </citation>
    <scope>IDENTIFICATION</scope>
</reference>
<comment type="similarity">
    <text evidence="2">Belongs to the thymosin beta family.</text>
</comment>
<evidence type="ECO:0000256" key="3">
    <source>
        <dbReference type="ARBA" id="ARBA00022490"/>
    </source>
</evidence>
<dbReference type="GO" id="GO:0005856">
    <property type="term" value="C:cytoskeleton"/>
    <property type="evidence" value="ECO:0007669"/>
    <property type="project" value="UniProtKB-SubCell"/>
</dbReference>
<name>A0A3Q3D3T9_HIPCM</name>
<evidence type="ECO:0000256" key="1">
    <source>
        <dbReference type="ARBA" id="ARBA00004245"/>
    </source>
</evidence>
<dbReference type="InterPro" id="IPR001152">
    <property type="entry name" value="Beta-thymosin"/>
</dbReference>
<evidence type="ECO:0000256" key="2">
    <source>
        <dbReference type="ARBA" id="ARBA00009511"/>
    </source>
</evidence>
<keyword evidence="3" id="KW-0963">Cytoplasm</keyword>
<keyword evidence="4" id="KW-0206">Cytoskeleton</keyword>
<dbReference type="Gene3D" id="1.20.5.520">
    <property type="entry name" value="Single helix bin"/>
    <property type="match status" value="1"/>
</dbReference>
<dbReference type="AlphaFoldDB" id="A0A3Q3D3T9"/>
<dbReference type="GO" id="GO:0007015">
    <property type="term" value="P:actin filament organization"/>
    <property type="evidence" value="ECO:0007669"/>
    <property type="project" value="InterPro"/>
</dbReference>
<dbReference type="GO" id="GO:0003785">
    <property type="term" value="F:actin monomer binding"/>
    <property type="evidence" value="ECO:0007669"/>
    <property type="project" value="InterPro"/>
</dbReference>
<evidence type="ECO:0000313" key="5">
    <source>
        <dbReference type="Ensembl" id="ENSHCOP00000001844.1"/>
    </source>
</evidence>
<dbReference type="SMART" id="SM00152">
    <property type="entry name" value="THY"/>
    <property type="match status" value="1"/>
</dbReference>
<evidence type="ECO:0000313" key="6">
    <source>
        <dbReference type="Proteomes" id="UP000264820"/>
    </source>
</evidence>
<dbReference type="Ensembl" id="ENSHCOT00000011404.1">
    <property type="protein sequence ID" value="ENSHCOP00000001844.1"/>
    <property type="gene ID" value="ENSHCOG00000002883.1"/>
</dbReference>
<dbReference type="OMA" id="ITHPSKM"/>